<evidence type="ECO:0000259" key="6">
    <source>
        <dbReference type="Pfam" id="PF05175"/>
    </source>
</evidence>
<dbReference type="InterPro" id="IPR007848">
    <property type="entry name" value="Small_mtfrase_dom"/>
</dbReference>
<dbReference type="PANTHER" id="PTHR18895:SF74">
    <property type="entry name" value="MTRF1L RELEASE FACTOR GLUTAMINE METHYLTRANSFERASE"/>
    <property type="match status" value="1"/>
</dbReference>
<dbReference type="InterPro" id="IPR050320">
    <property type="entry name" value="N5-glutamine_MTase"/>
</dbReference>
<dbReference type="GO" id="GO:0102559">
    <property type="term" value="F:peptide chain release factor N(5)-glutamine methyltransferase activity"/>
    <property type="evidence" value="ECO:0007669"/>
    <property type="project" value="UniProtKB-EC"/>
</dbReference>
<gene>
    <name evidence="5 8" type="primary">prmC</name>
    <name evidence="8" type="ORF">O1D97_02865</name>
</gene>
<dbReference type="Gene3D" id="3.40.50.150">
    <property type="entry name" value="Vaccinia Virus protein VP39"/>
    <property type="match status" value="1"/>
</dbReference>
<comment type="function">
    <text evidence="5">Methylates the class 1 translation termination release factors RF1/PrfA and RF2/PrfB on the glutamine residue of the universally conserved GGQ motif.</text>
</comment>
<feature type="binding site" evidence="5">
    <location>
        <position position="184"/>
    </location>
    <ligand>
        <name>S-adenosyl-L-methionine</name>
        <dbReference type="ChEBI" id="CHEBI:59789"/>
    </ligand>
</feature>
<dbReference type="InterPro" id="IPR019874">
    <property type="entry name" value="RF_methyltr_PrmC"/>
</dbReference>
<dbReference type="InterPro" id="IPR040758">
    <property type="entry name" value="PrmC_N"/>
</dbReference>
<comment type="catalytic activity">
    <reaction evidence="4 5">
        <text>L-glutaminyl-[peptide chain release factor] + S-adenosyl-L-methionine = N(5)-methyl-L-glutaminyl-[peptide chain release factor] + S-adenosyl-L-homocysteine + H(+)</text>
        <dbReference type="Rhea" id="RHEA:42896"/>
        <dbReference type="Rhea" id="RHEA-COMP:10271"/>
        <dbReference type="Rhea" id="RHEA-COMP:10272"/>
        <dbReference type="ChEBI" id="CHEBI:15378"/>
        <dbReference type="ChEBI" id="CHEBI:30011"/>
        <dbReference type="ChEBI" id="CHEBI:57856"/>
        <dbReference type="ChEBI" id="CHEBI:59789"/>
        <dbReference type="ChEBI" id="CHEBI:61891"/>
        <dbReference type="EC" id="2.1.1.297"/>
    </reaction>
</comment>
<comment type="caution">
    <text evidence="8">The sequence shown here is derived from an EMBL/GenBank/DDBJ whole genome shotgun (WGS) entry which is preliminary data.</text>
</comment>
<evidence type="ECO:0000256" key="3">
    <source>
        <dbReference type="ARBA" id="ARBA00022691"/>
    </source>
</evidence>
<dbReference type="Proteomes" id="UP001149719">
    <property type="component" value="Unassembled WGS sequence"/>
</dbReference>
<name>A0ABT4JQE9_9GAMM</name>
<evidence type="ECO:0000313" key="8">
    <source>
        <dbReference type="EMBL" id="MCZ2720610.1"/>
    </source>
</evidence>
<keyword evidence="3 5" id="KW-0949">S-adenosyl-L-methionine</keyword>
<dbReference type="RefSeq" id="WP_269122648.1">
    <property type="nucleotide sequence ID" value="NZ_JAPUBN010000010.1"/>
</dbReference>
<evidence type="ECO:0000313" key="9">
    <source>
        <dbReference type="Proteomes" id="UP001149719"/>
    </source>
</evidence>
<dbReference type="Gene3D" id="1.10.8.10">
    <property type="entry name" value="DNA helicase RuvA subunit, C-terminal domain"/>
    <property type="match status" value="1"/>
</dbReference>
<feature type="domain" description="Methyltransferase small" evidence="6">
    <location>
        <begin position="107"/>
        <end position="193"/>
    </location>
</feature>
<dbReference type="Pfam" id="PF17827">
    <property type="entry name" value="PrmC_N"/>
    <property type="match status" value="1"/>
</dbReference>
<protein>
    <recommendedName>
        <fullName evidence="5">Release factor glutamine methyltransferase</fullName>
        <shortName evidence="5">RF MTase</shortName>
        <ecNumber evidence="5">2.1.1.297</ecNumber>
    </recommendedName>
    <alternativeName>
        <fullName evidence="5">N5-glutamine methyltransferase PrmC</fullName>
    </alternativeName>
    <alternativeName>
        <fullName evidence="5">Protein-(glutamine-N5) MTase PrmC</fullName>
    </alternativeName>
    <alternativeName>
        <fullName evidence="5">Protein-glutamine N-methyltransferase PrmC</fullName>
    </alternativeName>
</protein>
<dbReference type="NCBIfam" id="TIGR00536">
    <property type="entry name" value="hemK_fam"/>
    <property type="match status" value="1"/>
</dbReference>
<dbReference type="InterPro" id="IPR002052">
    <property type="entry name" value="DNA_methylase_N6_adenine_CS"/>
</dbReference>
<keyword evidence="1 5" id="KW-0489">Methyltransferase</keyword>
<dbReference type="InterPro" id="IPR004556">
    <property type="entry name" value="HemK-like"/>
</dbReference>
<evidence type="ECO:0000256" key="1">
    <source>
        <dbReference type="ARBA" id="ARBA00022603"/>
    </source>
</evidence>
<proteinExistence type="inferred from homology"/>
<dbReference type="NCBIfam" id="TIGR03534">
    <property type="entry name" value="RF_mod_PrmC"/>
    <property type="match status" value="1"/>
</dbReference>
<accession>A0ABT4JQE9</accession>
<dbReference type="EC" id="2.1.1.297" evidence="5"/>
<reference evidence="8" key="1">
    <citation type="submission" date="2022-12" db="EMBL/GenBank/DDBJ databases">
        <title>Marinomonas 15G1-11 sp. nov, isolated from marine algae.</title>
        <authorList>
            <person name="Butt M."/>
            <person name="Choi D.G."/>
            <person name="Kim J.M."/>
            <person name="Lee J.K."/>
            <person name="Baek J.H."/>
            <person name="Jeon C.O."/>
        </authorList>
    </citation>
    <scope>NUCLEOTIDE SEQUENCE</scope>
    <source>
        <strain evidence="8">15G1-11</strain>
    </source>
</reference>
<evidence type="ECO:0000256" key="4">
    <source>
        <dbReference type="ARBA" id="ARBA00048391"/>
    </source>
</evidence>
<evidence type="ECO:0000256" key="2">
    <source>
        <dbReference type="ARBA" id="ARBA00022679"/>
    </source>
</evidence>
<feature type="binding site" evidence="5">
    <location>
        <position position="142"/>
    </location>
    <ligand>
        <name>S-adenosyl-L-methionine</name>
        <dbReference type="ChEBI" id="CHEBI:59789"/>
    </ligand>
</feature>
<evidence type="ECO:0000256" key="5">
    <source>
        <dbReference type="HAMAP-Rule" id="MF_02126"/>
    </source>
</evidence>
<dbReference type="PANTHER" id="PTHR18895">
    <property type="entry name" value="HEMK METHYLTRANSFERASE"/>
    <property type="match status" value="1"/>
</dbReference>
<feature type="binding site" evidence="5">
    <location>
        <position position="169"/>
    </location>
    <ligand>
        <name>S-adenosyl-L-methionine</name>
        <dbReference type="ChEBI" id="CHEBI:59789"/>
    </ligand>
</feature>
<dbReference type="InterPro" id="IPR029063">
    <property type="entry name" value="SAM-dependent_MTases_sf"/>
</dbReference>
<feature type="binding site" evidence="5">
    <location>
        <begin position="119"/>
        <end position="123"/>
    </location>
    <ligand>
        <name>S-adenosyl-L-methionine</name>
        <dbReference type="ChEBI" id="CHEBI:59789"/>
    </ligand>
</feature>
<dbReference type="CDD" id="cd02440">
    <property type="entry name" value="AdoMet_MTases"/>
    <property type="match status" value="1"/>
</dbReference>
<feature type="binding site" evidence="5">
    <location>
        <begin position="184"/>
        <end position="187"/>
    </location>
    <ligand>
        <name>substrate</name>
    </ligand>
</feature>
<organism evidence="8 9">
    <name type="scientific">Marinomonas phaeophyticola</name>
    <dbReference type="NCBI Taxonomy" id="3004091"/>
    <lineage>
        <taxon>Bacteria</taxon>
        <taxon>Pseudomonadati</taxon>
        <taxon>Pseudomonadota</taxon>
        <taxon>Gammaproteobacteria</taxon>
        <taxon>Oceanospirillales</taxon>
        <taxon>Oceanospirillaceae</taxon>
        <taxon>Marinomonas</taxon>
    </lineage>
</organism>
<feature type="domain" description="Release factor glutamine methyltransferase N-terminal" evidence="7">
    <location>
        <begin position="5"/>
        <end position="74"/>
    </location>
</feature>
<dbReference type="SUPFAM" id="SSF53335">
    <property type="entry name" value="S-adenosyl-L-methionine-dependent methyltransferases"/>
    <property type="match status" value="1"/>
</dbReference>
<keyword evidence="2 5" id="KW-0808">Transferase</keyword>
<keyword evidence="9" id="KW-1185">Reference proteome</keyword>
<dbReference type="EMBL" id="JAPUBN010000010">
    <property type="protein sequence ID" value="MCZ2720610.1"/>
    <property type="molecule type" value="Genomic_DNA"/>
</dbReference>
<comment type="similarity">
    <text evidence="5">Belongs to the protein N5-glutamine methyltransferase family. PrmC subfamily.</text>
</comment>
<dbReference type="GO" id="GO:0032259">
    <property type="term" value="P:methylation"/>
    <property type="evidence" value="ECO:0007669"/>
    <property type="project" value="UniProtKB-KW"/>
</dbReference>
<dbReference type="Pfam" id="PF05175">
    <property type="entry name" value="MTS"/>
    <property type="match status" value="1"/>
</dbReference>
<dbReference type="PROSITE" id="PS00092">
    <property type="entry name" value="N6_MTASE"/>
    <property type="match status" value="1"/>
</dbReference>
<evidence type="ECO:0000259" key="7">
    <source>
        <dbReference type="Pfam" id="PF17827"/>
    </source>
</evidence>
<sequence length="278" mass="30551">MRIDQCLKDGAAKLAALSDTAQLDTQLLLASILQVSTSYLYTWPEKEISLEQKLAFNKLLKARSLGEPIAYLLGVQEFWSLEFNVSPCTLIPRADTEVLVEMALEKIVDIATPLVLDLGTGTGAVALSIASERPTAQVHAVDLIEDAVHLARGNAKKLGLTASIYQSSWFESVEKKGFDLIVSNPPYIDEADHHLDEGDVRFEPKSALVADLSGYADIQCIAQEALHYLAPSGWLVFEHGFEQARRSQDILNSLGYKNVVTCQDYSGNDRVTLGQWLA</sequence>
<dbReference type="HAMAP" id="MF_02126">
    <property type="entry name" value="RF_methyltr_PrmC"/>
    <property type="match status" value="1"/>
</dbReference>